<proteinExistence type="predicted"/>
<feature type="compositionally biased region" description="Polar residues" evidence="1">
    <location>
        <begin position="1"/>
        <end position="21"/>
    </location>
</feature>
<sequence length="119" mass="13301">MLKLAQTNRPTNQQTNRQGKNNIHKNVEGWGGGYNRGYNVGLRGGRGVLCGRGYNMMFKKNGGGRGVLFGWNPLWYSDMLDEAMWVATKSTLKKCVSAYTYFGSPVVGLYKGNDINNRE</sequence>
<evidence type="ECO:0000256" key="1">
    <source>
        <dbReference type="SAM" id="MobiDB-lite"/>
    </source>
</evidence>
<dbReference type="AlphaFoldDB" id="A0A9D4BH18"/>
<comment type="caution">
    <text evidence="2">The sequence shown here is derived from an EMBL/GenBank/DDBJ whole genome shotgun (WGS) entry which is preliminary data.</text>
</comment>
<evidence type="ECO:0000313" key="3">
    <source>
        <dbReference type="Proteomes" id="UP000828390"/>
    </source>
</evidence>
<dbReference type="Proteomes" id="UP000828390">
    <property type="component" value="Unassembled WGS sequence"/>
</dbReference>
<reference evidence="2" key="2">
    <citation type="submission" date="2020-11" db="EMBL/GenBank/DDBJ databases">
        <authorList>
            <person name="McCartney M.A."/>
            <person name="Auch B."/>
            <person name="Kono T."/>
            <person name="Mallez S."/>
            <person name="Becker A."/>
            <person name="Gohl D.M."/>
            <person name="Silverstein K.A.T."/>
            <person name="Koren S."/>
            <person name="Bechman K.B."/>
            <person name="Herman A."/>
            <person name="Abrahante J.E."/>
            <person name="Garbe J."/>
        </authorList>
    </citation>
    <scope>NUCLEOTIDE SEQUENCE</scope>
    <source>
        <strain evidence="2">Duluth1</strain>
        <tissue evidence="2">Whole animal</tissue>
    </source>
</reference>
<gene>
    <name evidence="2" type="ORF">DPMN_082702</name>
</gene>
<evidence type="ECO:0000313" key="2">
    <source>
        <dbReference type="EMBL" id="KAH3695245.1"/>
    </source>
</evidence>
<name>A0A9D4BH18_DREPO</name>
<keyword evidence="3" id="KW-1185">Reference proteome</keyword>
<organism evidence="2 3">
    <name type="scientific">Dreissena polymorpha</name>
    <name type="common">Zebra mussel</name>
    <name type="synonym">Mytilus polymorpha</name>
    <dbReference type="NCBI Taxonomy" id="45954"/>
    <lineage>
        <taxon>Eukaryota</taxon>
        <taxon>Metazoa</taxon>
        <taxon>Spiralia</taxon>
        <taxon>Lophotrochozoa</taxon>
        <taxon>Mollusca</taxon>
        <taxon>Bivalvia</taxon>
        <taxon>Autobranchia</taxon>
        <taxon>Heteroconchia</taxon>
        <taxon>Euheterodonta</taxon>
        <taxon>Imparidentia</taxon>
        <taxon>Neoheterodontei</taxon>
        <taxon>Myida</taxon>
        <taxon>Dreissenoidea</taxon>
        <taxon>Dreissenidae</taxon>
        <taxon>Dreissena</taxon>
    </lineage>
</organism>
<reference evidence="2" key="1">
    <citation type="journal article" date="2019" name="bioRxiv">
        <title>The Genome of the Zebra Mussel, Dreissena polymorpha: A Resource for Invasive Species Research.</title>
        <authorList>
            <person name="McCartney M.A."/>
            <person name="Auch B."/>
            <person name="Kono T."/>
            <person name="Mallez S."/>
            <person name="Zhang Y."/>
            <person name="Obille A."/>
            <person name="Becker A."/>
            <person name="Abrahante J.E."/>
            <person name="Garbe J."/>
            <person name="Badalamenti J.P."/>
            <person name="Herman A."/>
            <person name="Mangelson H."/>
            <person name="Liachko I."/>
            <person name="Sullivan S."/>
            <person name="Sone E.D."/>
            <person name="Koren S."/>
            <person name="Silverstein K.A.T."/>
            <person name="Beckman K.B."/>
            <person name="Gohl D.M."/>
        </authorList>
    </citation>
    <scope>NUCLEOTIDE SEQUENCE</scope>
    <source>
        <strain evidence="2">Duluth1</strain>
        <tissue evidence="2">Whole animal</tissue>
    </source>
</reference>
<dbReference type="EMBL" id="JAIWYP010000016">
    <property type="protein sequence ID" value="KAH3695245.1"/>
    <property type="molecule type" value="Genomic_DNA"/>
</dbReference>
<accession>A0A9D4BH18</accession>
<protein>
    <submittedName>
        <fullName evidence="2">Uncharacterized protein</fullName>
    </submittedName>
</protein>
<feature type="region of interest" description="Disordered" evidence="1">
    <location>
        <begin position="1"/>
        <end position="24"/>
    </location>
</feature>